<dbReference type="InterPro" id="IPR046350">
    <property type="entry name" value="Cystatin_sf"/>
</dbReference>
<evidence type="ECO:0000256" key="2">
    <source>
        <dbReference type="ARBA" id="ARBA00022704"/>
    </source>
</evidence>
<evidence type="ECO:0000313" key="5">
    <source>
        <dbReference type="Proteomes" id="UP001341840"/>
    </source>
</evidence>
<dbReference type="CDD" id="cd00042">
    <property type="entry name" value="CY"/>
    <property type="match status" value="1"/>
</dbReference>
<sequence length="152" mass="16873">MFEKKNNRNPSPNSNVIGTLVHNCLRCSATESSSSYSHVSASQGFLVPVIGGTIHGGIEPYDFTDESDKQLVTDLAKEALQFYNAKNKTSFEFDRIDRVNSQAVAGYVFYITFTGHSAGSNATKTFYGKVWKKFYDLGTIVKFCETDLECIP</sequence>
<comment type="caution">
    <text evidence="4">The sequence shown here is derived from an EMBL/GenBank/DDBJ whole genome shotgun (WGS) entry which is preliminary data.</text>
</comment>
<dbReference type="InterPro" id="IPR006462">
    <property type="entry name" value="MS5"/>
</dbReference>
<evidence type="ECO:0000259" key="3">
    <source>
        <dbReference type="Pfam" id="PF00031"/>
    </source>
</evidence>
<proteinExistence type="predicted"/>
<dbReference type="SUPFAM" id="SSF54403">
    <property type="entry name" value="Cystatin/monellin"/>
    <property type="match status" value="1"/>
</dbReference>
<keyword evidence="1" id="KW-0646">Protease inhibitor</keyword>
<keyword evidence="2" id="KW-0789">Thiol protease inhibitor</keyword>
<dbReference type="PANTHER" id="PTHR31260:SF28">
    <property type="entry name" value="CYSTATIN DOMAIN PROTEIN"/>
    <property type="match status" value="1"/>
</dbReference>
<dbReference type="Gene3D" id="3.10.450.10">
    <property type="match status" value="1"/>
</dbReference>
<dbReference type="Pfam" id="PF00031">
    <property type="entry name" value="Cystatin"/>
    <property type="match status" value="1"/>
</dbReference>
<reference evidence="4 5" key="1">
    <citation type="journal article" date="2023" name="Plants (Basel)">
        <title>Bridging the Gap: Combining Genomics and Transcriptomics Approaches to Understand Stylosanthes scabra, an Orphan Legume from the Brazilian Caatinga.</title>
        <authorList>
            <person name="Ferreira-Neto J.R.C."/>
            <person name="da Silva M.D."/>
            <person name="Binneck E."/>
            <person name="de Melo N.F."/>
            <person name="da Silva R.H."/>
            <person name="de Melo A.L.T.M."/>
            <person name="Pandolfi V."/>
            <person name="Bustamante F.O."/>
            <person name="Brasileiro-Vidal A.C."/>
            <person name="Benko-Iseppon A.M."/>
        </authorList>
    </citation>
    <scope>NUCLEOTIDE SEQUENCE [LARGE SCALE GENOMIC DNA]</scope>
    <source>
        <tissue evidence="4">Leaves</tissue>
    </source>
</reference>
<accession>A0ABU6Z473</accession>
<dbReference type="PANTHER" id="PTHR31260">
    <property type="entry name" value="CYSTATIN/MONELLIN SUPERFAMILY PROTEIN"/>
    <property type="match status" value="1"/>
</dbReference>
<keyword evidence="5" id="KW-1185">Reference proteome</keyword>
<feature type="domain" description="Cystatin" evidence="3">
    <location>
        <begin position="68"/>
        <end position="133"/>
    </location>
</feature>
<name>A0ABU6Z473_9FABA</name>
<dbReference type="InterPro" id="IPR000010">
    <property type="entry name" value="Cystatin_dom"/>
</dbReference>
<dbReference type="EMBL" id="JASCZI010271869">
    <property type="protein sequence ID" value="MED6216118.1"/>
    <property type="molecule type" value="Genomic_DNA"/>
</dbReference>
<protein>
    <recommendedName>
        <fullName evidence="3">Cystatin domain-containing protein</fullName>
    </recommendedName>
</protein>
<evidence type="ECO:0000313" key="4">
    <source>
        <dbReference type="EMBL" id="MED6216118.1"/>
    </source>
</evidence>
<gene>
    <name evidence="4" type="ORF">PIB30_004604</name>
</gene>
<evidence type="ECO:0000256" key="1">
    <source>
        <dbReference type="ARBA" id="ARBA00022690"/>
    </source>
</evidence>
<organism evidence="4 5">
    <name type="scientific">Stylosanthes scabra</name>
    <dbReference type="NCBI Taxonomy" id="79078"/>
    <lineage>
        <taxon>Eukaryota</taxon>
        <taxon>Viridiplantae</taxon>
        <taxon>Streptophyta</taxon>
        <taxon>Embryophyta</taxon>
        <taxon>Tracheophyta</taxon>
        <taxon>Spermatophyta</taxon>
        <taxon>Magnoliopsida</taxon>
        <taxon>eudicotyledons</taxon>
        <taxon>Gunneridae</taxon>
        <taxon>Pentapetalae</taxon>
        <taxon>rosids</taxon>
        <taxon>fabids</taxon>
        <taxon>Fabales</taxon>
        <taxon>Fabaceae</taxon>
        <taxon>Papilionoideae</taxon>
        <taxon>50 kb inversion clade</taxon>
        <taxon>dalbergioids sensu lato</taxon>
        <taxon>Dalbergieae</taxon>
        <taxon>Pterocarpus clade</taxon>
        <taxon>Stylosanthes</taxon>
    </lineage>
</organism>
<dbReference type="Proteomes" id="UP001341840">
    <property type="component" value="Unassembled WGS sequence"/>
</dbReference>